<dbReference type="InterPro" id="IPR015424">
    <property type="entry name" value="PyrdxlP-dep_Trfase"/>
</dbReference>
<dbReference type="Gene3D" id="3.40.640.10">
    <property type="entry name" value="Type I PLP-dependent aspartate aminotransferase-like (Major domain)"/>
    <property type="match status" value="1"/>
</dbReference>
<keyword evidence="8" id="KW-1185">Reference proteome</keyword>
<reference evidence="7" key="3">
    <citation type="submission" date="2021-06" db="EMBL/GenBank/DDBJ databases">
        <title>Genomic Description and Analysis of Intracellular Bacteria, Candidatus Berkiella cookevillensis and Candidatus Berkiella aquae.</title>
        <authorList>
            <person name="Kidane D.T."/>
            <person name="Mehari Y.T."/>
            <person name="Rice F.C."/>
            <person name="Arivett B.A."/>
            <person name="Farone A.L."/>
            <person name="Berk S.G."/>
            <person name="Farone M.B."/>
        </authorList>
    </citation>
    <scope>NUCLEOTIDE SEQUENCE</scope>
    <source>
        <strain evidence="7">CC99</strain>
    </source>
</reference>
<evidence type="ECO:0000256" key="1">
    <source>
        <dbReference type="ARBA" id="ARBA00001933"/>
    </source>
</evidence>
<dbReference type="PANTHER" id="PTHR42832">
    <property type="entry name" value="AMINO ACID AMINOTRANSFERASE"/>
    <property type="match status" value="1"/>
</dbReference>
<dbReference type="SUPFAM" id="SSF53383">
    <property type="entry name" value="PLP-dependent transferases"/>
    <property type="match status" value="1"/>
</dbReference>
<evidence type="ECO:0000313" key="6">
    <source>
        <dbReference type="EMBL" id="KRG20161.1"/>
    </source>
</evidence>
<dbReference type="Pfam" id="PF00155">
    <property type="entry name" value="Aminotran_1_2"/>
    <property type="match status" value="1"/>
</dbReference>
<dbReference type="Proteomes" id="UP000051494">
    <property type="component" value="Unassembled WGS sequence"/>
</dbReference>
<dbReference type="InterPro" id="IPR004839">
    <property type="entry name" value="Aminotransferase_I/II_large"/>
</dbReference>
<feature type="domain" description="Aminotransferase class I/classII large" evidence="5">
    <location>
        <begin position="31"/>
        <end position="383"/>
    </location>
</feature>
<dbReference type="OrthoDB" id="9803354at2"/>
<dbReference type="InterPro" id="IPR004838">
    <property type="entry name" value="NHTrfase_class1_PyrdxlP-BS"/>
</dbReference>
<evidence type="ECO:0000313" key="8">
    <source>
        <dbReference type="Proteomes" id="UP000051494"/>
    </source>
</evidence>
<dbReference type="RefSeq" id="WP_057623064.1">
    <property type="nucleotide sequence ID" value="NZ_LKHV02000001.1"/>
</dbReference>
<evidence type="ECO:0000256" key="3">
    <source>
        <dbReference type="ARBA" id="ARBA00022679"/>
    </source>
</evidence>
<keyword evidence="3 4" id="KW-0808">Transferase</keyword>
<dbReference type="InterPro" id="IPR015422">
    <property type="entry name" value="PyrdxlP-dep_Trfase_small"/>
</dbReference>
<keyword evidence="2 4" id="KW-0032">Aminotransferase</keyword>
<dbReference type="PROSITE" id="PS00105">
    <property type="entry name" value="AA_TRANSFER_CLASS_1"/>
    <property type="match status" value="1"/>
</dbReference>
<organism evidence="6">
    <name type="scientific">Candidatus Berkiella cookevillensis</name>
    <dbReference type="NCBI Taxonomy" id="437022"/>
    <lineage>
        <taxon>Bacteria</taxon>
        <taxon>Pseudomonadati</taxon>
        <taxon>Pseudomonadota</taxon>
        <taxon>Gammaproteobacteria</taxon>
        <taxon>Candidatus Berkiellales</taxon>
        <taxon>Candidatus Berkiellaceae</taxon>
        <taxon>Candidatus Berkiella</taxon>
    </lineage>
</organism>
<reference evidence="7" key="2">
    <citation type="journal article" date="2016" name="Genome Announc.">
        <title>Draft Genome Sequences of Two Novel Amoeba-Resistant Intranuclear Bacteria, 'Candidatus Berkiella cookevillensis' and 'Candidatus Berkiella aquae'.</title>
        <authorList>
            <person name="Mehari Y.T."/>
            <person name="Arivett B.A."/>
            <person name="Farone A.L."/>
            <person name="Gunderson J.H."/>
            <person name="Farone M.B."/>
        </authorList>
    </citation>
    <scope>NUCLEOTIDE SEQUENCE</scope>
    <source>
        <strain evidence="7">CC99</strain>
    </source>
</reference>
<proteinExistence type="inferred from homology"/>
<accession>A0A0Q9YU78</accession>
<sequence length="404" mass="44883">MKPLSRIEKLPTYVFTKVDQLKSEYLQRGIDIIDMSMGNPDGHTPAPIVEALIQAAKLPQTHRYVKPPKGIESFRSAVASWYEKNYSVGLDVDSEIVATIGAKEGISHLALAISEAHDCVLVPSPSYPIHTYAFLIAGAQVDTFSVQSEQKMLVEIKQKLESNKQIKAIMLNFPANPTGHCVEIGFFEEIIALAKHYQTWIIHDFAYADLCFDGYCAPSILQVKGAKDVAVEICSLSKSYNMPGWRVGYMAGNVNLISALTKIKSYYDYGIFAPIQIAAVEALLHGDEYRQSICDIYQQRRDVLCAGLQNIGWPVQAPKATMFVWAPIPERFSHLDSLEFTKVLLDKAHMVVAPGIGFGEAGDHAVRFALIESPQRMVEAINRLEAFIRSTRAVDFKEKRIGAG</sequence>
<dbReference type="EMBL" id="LKHV02000001">
    <property type="protein sequence ID" value="MCS5708262.1"/>
    <property type="molecule type" value="Genomic_DNA"/>
</dbReference>
<dbReference type="EMBL" id="LKHV01000001">
    <property type="protein sequence ID" value="KRG20161.1"/>
    <property type="molecule type" value="Genomic_DNA"/>
</dbReference>
<dbReference type="AlphaFoldDB" id="A0A0Q9YU78"/>
<dbReference type="Gene3D" id="3.90.1150.10">
    <property type="entry name" value="Aspartate Aminotransferase, domain 1"/>
    <property type="match status" value="1"/>
</dbReference>
<dbReference type="InterPro" id="IPR050881">
    <property type="entry name" value="LL-DAP_aminotransferase"/>
</dbReference>
<evidence type="ECO:0000259" key="5">
    <source>
        <dbReference type="Pfam" id="PF00155"/>
    </source>
</evidence>
<keyword evidence="6" id="KW-0670">Pyruvate</keyword>
<protein>
    <recommendedName>
        <fullName evidence="4">Aminotransferase</fullName>
        <ecNumber evidence="4">2.6.1.-</ecNumber>
    </recommendedName>
</protein>
<dbReference type="InterPro" id="IPR015421">
    <property type="entry name" value="PyrdxlP-dep_Trfase_major"/>
</dbReference>
<dbReference type="GO" id="GO:0008483">
    <property type="term" value="F:transaminase activity"/>
    <property type="evidence" value="ECO:0007669"/>
    <property type="project" value="UniProtKB-KW"/>
</dbReference>
<comment type="cofactor">
    <cofactor evidence="1 4">
        <name>pyridoxal 5'-phosphate</name>
        <dbReference type="ChEBI" id="CHEBI:597326"/>
    </cofactor>
</comment>
<gene>
    <name evidence="6" type="primary">alaC</name>
    <name evidence="6" type="ORF">CC99x_00382</name>
    <name evidence="7" type="ORF">CC99x_005025</name>
</gene>
<evidence type="ECO:0000256" key="2">
    <source>
        <dbReference type="ARBA" id="ARBA00022576"/>
    </source>
</evidence>
<comment type="similarity">
    <text evidence="4">Belongs to the class-I pyridoxal-phosphate-dependent aminotransferase family.</text>
</comment>
<evidence type="ECO:0000256" key="4">
    <source>
        <dbReference type="RuleBase" id="RU000481"/>
    </source>
</evidence>
<dbReference type="STRING" id="437022.CC99x_00382"/>
<dbReference type="PANTHER" id="PTHR42832:SF1">
    <property type="entry name" value="GLUTAMATE-PYRUVATE AMINOTRANSFERASE ALAC"/>
    <property type="match status" value="1"/>
</dbReference>
<dbReference type="EC" id="2.6.1.-" evidence="4"/>
<reference evidence="6" key="1">
    <citation type="submission" date="2015-09" db="EMBL/GenBank/DDBJ databases">
        <title>Draft Genome Sequences of Two Novel Amoeba-resistant Intranuclear Bacteria, Candidatus Berkiella cookevillensis and Candidatus Berkiella aquae.</title>
        <authorList>
            <person name="Mehari Y.T."/>
            <person name="Arivett B.A."/>
            <person name="Farone A.L."/>
            <person name="Gunderson J.H."/>
            <person name="Farone M.B."/>
        </authorList>
    </citation>
    <scope>NUCLEOTIDE SEQUENCE [LARGE SCALE GENOMIC DNA]</scope>
    <source>
        <strain evidence="6">CC99</strain>
    </source>
</reference>
<dbReference type="PATRIC" id="fig|1590042.3.peg.399"/>
<name>A0A0Q9YU78_9GAMM</name>
<evidence type="ECO:0000313" key="7">
    <source>
        <dbReference type="EMBL" id="MCS5708262.1"/>
    </source>
</evidence>
<comment type="caution">
    <text evidence="6">The sequence shown here is derived from an EMBL/GenBank/DDBJ whole genome shotgun (WGS) entry which is preliminary data.</text>
</comment>
<dbReference type="GO" id="GO:0030170">
    <property type="term" value="F:pyridoxal phosphate binding"/>
    <property type="evidence" value="ECO:0007669"/>
    <property type="project" value="InterPro"/>
</dbReference>
<dbReference type="CDD" id="cd00609">
    <property type="entry name" value="AAT_like"/>
    <property type="match status" value="1"/>
</dbReference>